<evidence type="ECO:0000256" key="3">
    <source>
        <dbReference type="ARBA" id="ARBA00022630"/>
    </source>
</evidence>
<keyword evidence="5 7" id="KW-0560">Oxidoreductase</keyword>
<dbReference type="Proteomes" id="UP000586827">
    <property type="component" value="Unassembled WGS sequence"/>
</dbReference>
<feature type="domain" description="Acyl-CoA dehydrogenase/oxidase N-terminal" evidence="10">
    <location>
        <begin position="8"/>
        <end position="119"/>
    </location>
</feature>
<dbReference type="InterPro" id="IPR037069">
    <property type="entry name" value="AcylCoA_DH/ox_N_sf"/>
</dbReference>
<keyword evidence="12" id="KW-1185">Reference proteome</keyword>
<reference evidence="11 12" key="1">
    <citation type="submission" date="2020-05" db="EMBL/GenBank/DDBJ databases">
        <title>MicrobeNet Type strains.</title>
        <authorList>
            <person name="Nicholson A.C."/>
        </authorList>
    </citation>
    <scope>NUCLEOTIDE SEQUENCE [LARGE SCALE GENOMIC DNA]</scope>
    <source>
        <strain evidence="11 12">JCM 3224</strain>
    </source>
</reference>
<evidence type="ECO:0000256" key="1">
    <source>
        <dbReference type="ARBA" id="ARBA00001974"/>
    </source>
</evidence>
<feature type="domain" description="Acyl-CoA dehydrogenase/oxidase C-terminal" evidence="8">
    <location>
        <begin position="229"/>
        <end position="376"/>
    </location>
</feature>
<evidence type="ECO:0000256" key="5">
    <source>
        <dbReference type="ARBA" id="ARBA00023002"/>
    </source>
</evidence>
<dbReference type="GO" id="GO:0005737">
    <property type="term" value="C:cytoplasm"/>
    <property type="evidence" value="ECO:0007669"/>
    <property type="project" value="TreeGrafter"/>
</dbReference>
<keyword evidence="4 7" id="KW-0274">FAD</keyword>
<comment type="catalytic activity">
    <reaction evidence="6">
        <text>a 2,3-saturated acyl-CoA + A = a 2,3-dehydroacyl-CoA + AH2</text>
        <dbReference type="Rhea" id="RHEA:48608"/>
        <dbReference type="ChEBI" id="CHEBI:13193"/>
        <dbReference type="ChEBI" id="CHEBI:17499"/>
        <dbReference type="ChEBI" id="CHEBI:60015"/>
        <dbReference type="ChEBI" id="CHEBI:65111"/>
    </reaction>
</comment>
<dbReference type="GO" id="GO:0003995">
    <property type="term" value="F:acyl-CoA dehydrogenase activity"/>
    <property type="evidence" value="ECO:0007669"/>
    <property type="project" value="InterPro"/>
</dbReference>
<dbReference type="InterPro" id="IPR013786">
    <property type="entry name" value="AcylCoA_DH/ox_N"/>
</dbReference>
<comment type="similarity">
    <text evidence="2 7">Belongs to the acyl-CoA dehydrogenase family.</text>
</comment>
<keyword evidence="3 7" id="KW-0285">Flavoprotein</keyword>
<gene>
    <name evidence="11" type="ORF">HLB23_15125</name>
</gene>
<dbReference type="InterPro" id="IPR006091">
    <property type="entry name" value="Acyl-CoA_Oxase/DH_mid-dom"/>
</dbReference>
<comment type="cofactor">
    <cofactor evidence="1 7">
        <name>FAD</name>
        <dbReference type="ChEBI" id="CHEBI:57692"/>
    </cofactor>
</comment>
<dbReference type="AlphaFoldDB" id="A0A849BX72"/>
<dbReference type="InterPro" id="IPR036250">
    <property type="entry name" value="AcylCo_DH-like_C"/>
</dbReference>
<dbReference type="FunFam" id="2.40.110.10:FF:000002">
    <property type="entry name" value="Acyl-CoA dehydrogenase fadE12"/>
    <property type="match status" value="1"/>
</dbReference>
<dbReference type="InterPro" id="IPR009075">
    <property type="entry name" value="AcylCo_DH/oxidase_C"/>
</dbReference>
<sequence>MTAHPIFTDEHTTLRKSVRGFLSREIAPQIDEWEQSSFPDSVFPGFGAAGLLGLDKPAEFGGQGGDLTATLVLAEELGRLNSAGVEMGVSVHTDMAMPPIVAFGSPEQQQQWLGPAIAGTAILCLGISEPDAGSDVAAIRTNARRDGADWIISGSKMFITNGLRADAIVLLTRSEGIGSGFTLFLLPMTLPGITRSRPLAKVGLCASDTALITFDEVRVQAAAVLGEPGRGFQHIMWELQGERLTAAAYCVGAAEWLLETTARYARERHTFGRALVAHQAVGHKLAEMAVALEAARQLVYSAAWQVQRGEYPIREISIAKLFAARSACDIADAALQIHGGVGCMNEYGIERAWRDLRVFRIAAGTDEIMLDLIAREFGPKHQERHDRDHF</sequence>
<dbReference type="PIRSF" id="PIRSF016578">
    <property type="entry name" value="HsaA"/>
    <property type="match status" value="1"/>
</dbReference>
<dbReference type="Pfam" id="PF02771">
    <property type="entry name" value="Acyl-CoA_dh_N"/>
    <property type="match status" value="1"/>
</dbReference>
<dbReference type="PANTHER" id="PTHR48083">
    <property type="entry name" value="MEDIUM-CHAIN SPECIFIC ACYL-COA DEHYDROGENASE, MITOCHONDRIAL-RELATED"/>
    <property type="match status" value="1"/>
</dbReference>
<evidence type="ECO:0000259" key="8">
    <source>
        <dbReference type="Pfam" id="PF00441"/>
    </source>
</evidence>
<dbReference type="InterPro" id="IPR009100">
    <property type="entry name" value="AcylCoA_DH/oxidase_NM_dom_sf"/>
</dbReference>
<organism evidence="11 12">
    <name type="scientific">Nocardia uniformis</name>
    <dbReference type="NCBI Taxonomy" id="53432"/>
    <lineage>
        <taxon>Bacteria</taxon>
        <taxon>Bacillati</taxon>
        <taxon>Actinomycetota</taxon>
        <taxon>Actinomycetes</taxon>
        <taxon>Mycobacteriales</taxon>
        <taxon>Nocardiaceae</taxon>
        <taxon>Nocardia</taxon>
    </lineage>
</organism>
<evidence type="ECO:0000256" key="7">
    <source>
        <dbReference type="RuleBase" id="RU362125"/>
    </source>
</evidence>
<dbReference type="InterPro" id="IPR046373">
    <property type="entry name" value="Acyl-CoA_Oxase/DH_mid-dom_sf"/>
</dbReference>
<evidence type="ECO:0000313" key="11">
    <source>
        <dbReference type="EMBL" id="NNH71183.1"/>
    </source>
</evidence>
<comment type="caution">
    <text evidence="11">The sequence shown here is derived from an EMBL/GenBank/DDBJ whole genome shotgun (WGS) entry which is preliminary data.</text>
</comment>
<evidence type="ECO:0000256" key="2">
    <source>
        <dbReference type="ARBA" id="ARBA00009347"/>
    </source>
</evidence>
<name>A0A849BX72_9NOCA</name>
<dbReference type="Gene3D" id="1.20.140.10">
    <property type="entry name" value="Butyryl-CoA Dehydrogenase, subunit A, domain 3"/>
    <property type="match status" value="1"/>
</dbReference>
<dbReference type="PANTHER" id="PTHR48083:SF6">
    <property type="entry name" value="ACYL-COA DEHYDROGENASE 6"/>
    <property type="match status" value="1"/>
</dbReference>
<dbReference type="SUPFAM" id="SSF47203">
    <property type="entry name" value="Acyl-CoA dehydrogenase C-terminal domain-like"/>
    <property type="match status" value="1"/>
</dbReference>
<dbReference type="RefSeq" id="WP_067524389.1">
    <property type="nucleotide sequence ID" value="NZ_JABELX010000005.1"/>
</dbReference>
<dbReference type="InterPro" id="IPR006089">
    <property type="entry name" value="Acyl-CoA_DH_CS"/>
</dbReference>
<proteinExistence type="inferred from homology"/>
<dbReference type="Pfam" id="PF00441">
    <property type="entry name" value="Acyl-CoA_dh_1"/>
    <property type="match status" value="1"/>
</dbReference>
<dbReference type="PROSITE" id="PS00072">
    <property type="entry name" value="ACYL_COA_DH_1"/>
    <property type="match status" value="1"/>
</dbReference>
<dbReference type="FunFam" id="1.20.140.10:FF:000001">
    <property type="entry name" value="Acyl-CoA dehydrogenase"/>
    <property type="match status" value="1"/>
</dbReference>
<accession>A0A849BX72</accession>
<dbReference type="InterPro" id="IPR050741">
    <property type="entry name" value="Acyl-CoA_dehydrogenase"/>
</dbReference>
<evidence type="ECO:0000256" key="6">
    <source>
        <dbReference type="ARBA" id="ARBA00052546"/>
    </source>
</evidence>
<dbReference type="Gene3D" id="1.10.540.10">
    <property type="entry name" value="Acyl-CoA dehydrogenase/oxidase, N-terminal domain"/>
    <property type="match status" value="1"/>
</dbReference>
<evidence type="ECO:0000256" key="4">
    <source>
        <dbReference type="ARBA" id="ARBA00022827"/>
    </source>
</evidence>
<dbReference type="Pfam" id="PF02770">
    <property type="entry name" value="Acyl-CoA_dh_M"/>
    <property type="match status" value="1"/>
</dbReference>
<protein>
    <submittedName>
        <fullName evidence="11">Acyl-CoA dehydrogenase</fullName>
    </submittedName>
</protein>
<dbReference type="GO" id="GO:0033539">
    <property type="term" value="P:fatty acid beta-oxidation using acyl-CoA dehydrogenase"/>
    <property type="evidence" value="ECO:0007669"/>
    <property type="project" value="TreeGrafter"/>
</dbReference>
<dbReference type="SUPFAM" id="SSF56645">
    <property type="entry name" value="Acyl-CoA dehydrogenase NM domain-like"/>
    <property type="match status" value="1"/>
</dbReference>
<evidence type="ECO:0000313" key="12">
    <source>
        <dbReference type="Proteomes" id="UP000586827"/>
    </source>
</evidence>
<dbReference type="Gene3D" id="2.40.110.10">
    <property type="entry name" value="Butyryl-CoA Dehydrogenase, subunit A, domain 2"/>
    <property type="match status" value="1"/>
</dbReference>
<evidence type="ECO:0000259" key="9">
    <source>
        <dbReference type="Pfam" id="PF02770"/>
    </source>
</evidence>
<feature type="domain" description="Acyl-CoA oxidase/dehydrogenase middle" evidence="9">
    <location>
        <begin position="124"/>
        <end position="217"/>
    </location>
</feature>
<evidence type="ECO:0000259" key="10">
    <source>
        <dbReference type="Pfam" id="PF02771"/>
    </source>
</evidence>
<dbReference type="GO" id="GO:0050660">
    <property type="term" value="F:flavin adenine dinucleotide binding"/>
    <property type="evidence" value="ECO:0007669"/>
    <property type="project" value="InterPro"/>
</dbReference>
<dbReference type="EMBL" id="JABELX010000005">
    <property type="protein sequence ID" value="NNH71183.1"/>
    <property type="molecule type" value="Genomic_DNA"/>
</dbReference>